<dbReference type="Pfam" id="PF00753">
    <property type="entry name" value="Lactamase_B"/>
    <property type="match status" value="1"/>
</dbReference>
<dbReference type="OrthoDB" id="2273115at2"/>
<name>A0A401YEM0_9ACTN</name>
<dbReference type="PANTHER" id="PTHR42951">
    <property type="entry name" value="METALLO-BETA-LACTAMASE DOMAIN-CONTAINING"/>
    <property type="match status" value="1"/>
</dbReference>
<evidence type="ECO:0000313" key="2">
    <source>
        <dbReference type="EMBL" id="GCD93017.1"/>
    </source>
</evidence>
<feature type="domain" description="Metallo-beta-lactamase" evidence="1">
    <location>
        <begin position="21"/>
        <end position="210"/>
    </location>
</feature>
<dbReference type="Gene3D" id="3.60.15.10">
    <property type="entry name" value="Ribonuclease Z/Hydroxyacylglutathione hydrolase-like"/>
    <property type="match status" value="1"/>
</dbReference>
<organism evidence="2 3">
    <name type="scientific">Embleya hyalina</name>
    <dbReference type="NCBI Taxonomy" id="516124"/>
    <lineage>
        <taxon>Bacteria</taxon>
        <taxon>Bacillati</taxon>
        <taxon>Actinomycetota</taxon>
        <taxon>Actinomycetes</taxon>
        <taxon>Kitasatosporales</taxon>
        <taxon>Streptomycetaceae</taxon>
        <taxon>Embleya</taxon>
    </lineage>
</organism>
<dbReference type="RefSeq" id="WP_160161293.1">
    <property type="nucleotide sequence ID" value="NZ_BIFH01000013.1"/>
</dbReference>
<dbReference type="AlphaFoldDB" id="A0A401YEM0"/>
<evidence type="ECO:0000259" key="1">
    <source>
        <dbReference type="SMART" id="SM00849"/>
    </source>
</evidence>
<keyword evidence="2" id="KW-0413">Isomerase</keyword>
<evidence type="ECO:0000313" key="3">
    <source>
        <dbReference type="Proteomes" id="UP000286931"/>
    </source>
</evidence>
<protein>
    <submittedName>
        <fullName evidence="2">Bifunctional 2-hydroxyhepta-2,4-diene-1,7-dioate isomerase/cyclase/dehydrase</fullName>
    </submittedName>
</protein>
<comment type="caution">
    <text evidence="2">The sequence shown here is derived from an EMBL/GenBank/DDBJ whole genome shotgun (WGS) entry which is preliminary data.</text>
</comment>
<dbReference type="EMBL" id="BIFH01000013">
    <property type="protein sequence ID" value="GCD93017.1"/>
    <property type="molecule type" value="Genomic_DNA"/>
</dbReference>
<keyword evidence="3" id="KW-1185">Reference proteome</keyword>
<proteinExistence type="predicted"/>
<reference evidence="2 3" key="1">
    <citation type="submission" date="2018-12" db="EMBL/GenBank/DDBJ databases">
        <title>Draft genome sequence of Embleya hyalina NBRC 13850T.</title>
        <authorList>
            <person name="Komaki H."/>
            <person name="Hosoyama A."/>
            <person name="Kimura A."/>
            <person name="Ichikawa N."/>
            <person name="Tamura T."/>
        </authorList>
    </citation>
    <scope>NUCLEOTIDE SEQUENCE [LARGE SCALE GENOMIC DNA]</scope>
    <source>
        <strain evidence="2 3">NBRC 13850</strain>
    </source>
</reference>
<dbReference type="InterPro" id="IPR001279">
    <property type="entry name" value="Metallo-B-lactamas"/>
</dbReference>
<dbReference type="PANTHER" id="PTHR42951:SF20">
    <property type="entry name" value="BETA LACTAMASE"/>
    <property type="match status" value="1"/>
</dbReference>
<dbReference type="SMART" id="SM00849">
    <property type="entry name" value="Lactamase_B"/>
    <property type="match status" value="1"/>
</dbReference>
<dbReference type="InterPro" id="IPR050855">
    <property type="entry name" value="NDM-1-like"/>
</dbReference>
<accession>A0A401YEM0</accession>
<gene>
    <name evidence="2" type="ORF">EHYA_00660</name>
</gene>
<dbReference type="SUPFAM" id="SSF56281">
    <property type="entry name" value="Metallo-hydrolase/oxidoreductase"/>
    <property type="match status" value="1"/>
</dbReference>
<dbReference type="InterPro" id="IPR036866">
    <property type="entry name" value="RibonucZ/Hydroxyglut_hydro"/>
</dbReference>
<dbReference type="Proteomes" id="UP000286931">
    <property type="component" value="Unassembled WGS sequence"/>
</dbReference>
<dbReference type="GO" id="GO:0016853">
    <property type="term" value="F:isomerase activity"/>
    <property type="evidence" value="ECO:0007669"/>
    <property type="project" value="UniProtKB-KW"/>
</dbReference>
<sequence length="282" mass="30106">MSRDPHGPTIHTHTASEAGLLVNSYLVETDEGVVVVDTNLLNSEIAALVAKVDALGKPLLGVFVTHAHPDHFNGVHALVEGRDVPVYATEAVDRVIRDISDAKRAQWGPVYGDEWPAVTAFPTVRLKDGDPVTLDGVRYTARDLGPAESHADSVFLARADTAEQDVAFIGDLAFHGTHSYTADGHGARWLEVLDTLATELVDAAVLLPGHGAPTGVEVLAAQRDYLLCHRAEVARLADGKPFLTDEAKEELTRVMEKYAPDAPLSWMIALGADAVAAELAAS</sequence>